<dbReference type="Gene3D" id="3.40.190.10">
    <property type="entry name" value="Periplasmic binding protein-like II"/>
    <property type="match status" value="2"/>
</dbReference>
<dbReference type="PANTHER" id="PTHR35936">
    <property type="entry name" value="MEMBRANE-BOUND LYTIC MUREIN TRANSGLYCOSYLASE F"/>
    <property type="match status" value="1"/>
</dbReference>
<feature type="signal peptide" evidence="1">
    <location>
        <begin position="1"/>
        <end position="19"/>
    </location>
</feature>
<name>A0ABW9SL78_9BURK</name>
<evidence type="ECO:0000256" key="1">
    <source>
        <dbReference type="SAM" id="SignalP"/>
    </source>
</evidence>
<gene>
    <name evidence="2" type="ORF">GM655_06210</name>
</gene>
<accession>A0ABW9SL78</accession>
<protein>
    <submittedName>
        <fullName evidence="2">Transporter substrate-binding domain-containing protein</fullName>
    </submittedName>
</protein>
<evidence type="ECO:0000313" key="2">
    <source>
        <dbReference type="EMBL" id="MTW32420.1"/>
    </source>
</evidence>
<dbReference type="SUPFAM" id="SSF53850">
    <property type="entry name" value="Periplasmic binding protein-like II"/>
    <property type="match status" value="1"/>
</dbReference>
<evidence type="ECO:0000313" key="3">
    <source>
        <dbReference type="Proteomes" id="UP000735592"/>
    </source>
</evidence>
<dbReference type="Proteomes" id="UP000735592">
    <property type="component" value="Unassembled WGS sequence"/>
</dbReference>
<dbReference type="PANTHER" id="PTHR35936:SF6">
    <property type="entry name" value="AMINO ACID ABC TRANSPORTER SUBSTRATE-BINDING PAAT FAMILY PROTEIN"/>
    <property type="match status" value="1"/>
</dbReference>
<keyword evidence="3" id="KW-1185">Reference proteome</keyword>
<reference evidence="2 3" key="1">
    <citation type="submission" date="2019-11" db="EMBL/GenBank/DDBJ databases">
        <title>Type strains purchased from KCTC, JCM and DSMZ.</title>
        <authorList>
            <person name="Lu H."/>
        </authorList>
    </citation>
    <scope>NUCLEOTIDE SEQUENCE [LARGE SCALE GENOMIC DNA]</scope>
    <source>
        <strain evidence="2 3">DSM 103461</strain>
    </source>
</reference>
<feature type="chain" id="PRO_5047150152" evidence="1">
    <location>
        <begin position="20"/>
        <end position="247"/>
    </location>
</feature>
<keyword evidence="1" id="KW-0732">Signal</keyword>
<sequence>MKRLFLLFVTVCCLGPAQGGELVFVVSTGTAMPHTEFQQGQLTGGLIKALGDALAQELGLSARYLLVPRKRLEAPLRDGKADVVCDMRPEWLDGKDWQWSETVFANHEIVATRRDTAAIRSIYELRRQRVGTILGYRYPHVEQPLDDEFTRDDAANNDQNLAKLLRKRFTYMITNSLYYDYQRKVHPERAALNPLTYTVWSFDTYCALPAQGKLSLATLDHALQSLKKRGRIQAILDHFRPPRRTAQ</sequence>
<organism evidence="2 3">
    <name type="scientific">Pseudoduganella danionis</name>
    <dbReference type="NCBI Taxonomy" id="1890295"/>
    <lineage>
        <taxon>Bacteria</taxon>
        <taxon>Pseudomonadati</taxon>
        <taxon>Pseudomonadota</taxon>
        <taxon>Betaproteobacteria</taxon>
        <taxon>Burkholderiales</taxon>
        <taxon>Oxalobacteraceae</taxon>
        <taxon>Telluria group</taxon>
        <taxon>Pseudoduganella</taxon>
    </lineage>
</organism>
<dbReference type="EMBL" id="WNKW01000001">
    <property type="protein sequence ID" value="MTW32420.1"/>
    <property type="molecule type" value="Genomic_DNA"/>
</dbReference>
<proteinExistence type="predicted"/>
<comment type="caution">
    <text evidence="2">The sequence shown here is derived from an EMBL/GenBank/DDBJ whole genome shotgun (WGS) entry which is preliminary data.</text>
</comment>